<sequence>MATLRAVLLAGGQSSRMGMRKELLCLPSDEPVFIQMISLIHEALPESGRVYLSLRNRTALQELLESNKVQKMSEDRLLLESCSGPLHVEVLYDHDDAKFPEHGDIGPASGLLRAHQHDPTCNWLIVACDYPLLTAAALRKLRQESAGAVTCFYNEEGYSEPLLAIWAPEALSALERNVRQGILGPSSVIRQLNSILVAPQMNEWLMNVNTREDWERIVAIKTKQIDM</sequence>
<evidence type="ECO:0000256" key="5">
    <source>
        <dbReference type="ARBA" id="ARBA00022842"/>
    </source>
</evidence>
<protein>
    <recommendedName>
        <fullName evidence="8">MobA-like NTP transferase domain-containing protein</fullName>
    </recommendedName>
</protein>
<dbReference type="SUPFAM" id="SSF53448">
    <property type="entry name" value="Nucleotide-diphospho-sugar transferases"/>
    <property type="match status" value="1"/>
</dbReference>
<evidence type="ECO:0000256" key="1">
    <source>
        <dbReference type="ARBA" id="ARBA00022490"/>
    </source>
</evidence>
<keyword evidence="2" id="KW-0808">Transferase</keyword>
<reference evidence="9 10" key="1">
    <citation type="journal article" date="2023" name="IMA Fungus">
        <title>Comparative genomic study of the Penicillium genus elucidates a diverse pangenome and 15 lateral gene transfer events.</title>
        <authorList>
            <person name="Petersen C."/>
            <person name="Sorensen T."/>
            <person name="Nielsen M.R."/>
            <person name="Sondergaard T.E."/>
            <person name="Sorensen J.L."/>
            <person name="Fitzpatrick D.A."/>
            <person name="Frisvad J.C."/>
            <person name="Nielsen K.L."/>
        </authorList>
    </citation>
    <scope>NUCLEOTIDE SEQUENCE [LARGE SCALE GENOMIC DNA]</scope>
    <source>
        <strain evidence="9 10">IBT 3361</strain>
    </source>
</reference>
<dbReference type="PANTHER" id="PTHR19136:SF81">
    <property type="entry name" value="MOLYBDENUM COFACTOR GUANYLYLTRANSFERASE"/>
    <property type="match status" value="1"/>
</dbReference>
<feature type="domain" description="MobA-like NTP transferase" evidence="8">
    <location>
        <begin position="6"/>
        <end position="192"/>
    </location>
</feature>
<evidence type="ECO:0000256" key="3">
    <source>
        <dbReference type="ARBA" id="ARBA00022723"/>
    </source>
</evidence>
<comment type="caution">
    <text evidence="9">The sequence shown here is derived from an EMBL/GenBank/DDBJ whole genome shotgun (WGS) entry which is preliminary data.</text>
</comment>
<dbReference type="Proteomes" id="UP001220256">
    <property type="component" value="Unassembled WGS sequence"/>
</dbReference>
<dbReference type="CDD" id="cd02503">
    <property type="entry name" value="MobA"/>
    <property type="match status" value="1"/>
</dbReference>
<organism evidence="9 10">
    <name type="scientific">Penicillium chrysogenum</name>
    <name type="common">Penicillium notatum</name>
    <dbReference type="NCBI Taxonomy" id="5076"/>
    <lineage>
        <taxon>Eukaryota</taxon>
        <taxon>Fungi</taxon>
        <taxon>Dikarya</taxon>
        <taxon>Ascomycota</taxon>
        <taxon>Pezizomycotina</taxon>
        <taxon>Eurotiomycetes</taxon>
        <taxon>Eurotiomycetidae</taxon>
        <taxon>Eurotiales</taxon>
        <taxon>Aspergillaceae</taxon>
        <taxon>Penicillium</taxon>
        <taxon>Penicillium chrysogenum species complex</taxon>
    </lineage>
</organism>
<evidence type="ECO:0000313" key="9">
    <source>
        <dbReference type="EMBL" id="KAJ5264916.1"/>
    </source>
</evidence>
<dbReference type="Gene3D" id="3.90.550.10">
    <property type="entry name" value="Spore Coat Polysaccharide Biosynthesis Protein SpsA, Chain A"/>
    <property type="match status" value="1"/>
</dbReference>
<gene>
    <name evidence="9" type="ORF">N7505_007709</name>
</gene>
<evidence type="ECO:0000256" key="6">
    <source>
        <dbReference type="ARBA" id="ARBA00023134"/>
    </source>
</evidence>
<keyword evidence="4" id="KW-0547">Nucleotide-binding</keyword>
<dbReference type="InterPro" id="IPR029044">
    <property type="entry name" value="Nucleotide-diphossugar_trans"/>
</dbReference>
<dbReference type="PANTHER" id="PTHR19136">
    <property type="entry name" value="MOLYBDENUM COFACTOR GUANYLYLTRANSFERASE"/>
    <property type="match status" value="1"/>
</dbReference>
<evidence type="ECO:0000256" key="7">
    <source>
        <dbReference type="ARBA" id="ARBA00023150"/>
    </source>
</evidence>
<keyword evidence="6" id="KW-0342">GTP-binding</keyword>
<evidence type="ECO:0000256" key="4">
    <source>
        <dbReference type="ARBA" id="ARBA00022741"/>
    </source>
</evidence>
<evidence type="ECO:0000256" key="2">
    <source>
        <dbReference type="ARBA" id="ARBA00022679"/>
    </source>
</evidence>
<keyword evidence="1" id="KW-0963">Cytoplasm</keyword>
<keyword evidence="5" id="KW-0460">Magnesium</keyword>
<evidence type="ECO:0000259" key="8">
    <source>
        <dbReference type="Pfam" id="PF12804"/>
    </source>
</evidence>
<dbReference type="InterPro" id="IPR025877">
    <property type="entry name" value="MobA-like_NTP_Trfase"/>
</dbReference>
<dbReference type="EMBL" id="JAPVEB010000004">
    <property type="protein sequence ID" value="KAJ5264916.1"/>
    <property type="molecule type" value="Genomic_DNA"/>
</dbReference>
<keyword evidence="3" id="KW-0479">Metal-binding</keyword>
<accession>A0ABQ8WE48</accession>
<evidence type="ECO:0000313" key="10">
    <source>
        <dbReference type="Proteomes" id="UP001220256"/>
    </source>
</evidence>
<dbReference type="InterPro" id="IPR013482">
    <property type="entry name" value="Molybde_CF_guanTrfase"/>
</dbReference>
<name>A0ABQ8WE48_PENCH</name>
<keyword evidence="10" id="KW-1185">Reference proteome</keyword>
<proteinExistence type="predicted"/>
<dbReference type="Pfam" id="PF12804">
    <property type="entry name" value="NTP_transf_3"/>
    <property type="match status" value="1"/>
</dbReference>
<keyword evidence="7" id="KW-0501">Molybdenum cofactor biosynthesis</keyword>